<gene>
    <name evidence="1" type="ORF">BofuT4_P044700.1</name>
</gene>
<dbReference type="EMBL" id="FQ790278">
    <property type="protein sequence ID" value="CCD45452.1"/>
    <property type="molecule type" value="Genomic_DNA"/>
</dbReference>
<dbReference type="Proteomes" id="UP000008177">
    <property type="component" value="Unplaced contigs"/>
</dbReference>
<reference evidence="2" key="1">
    <citation type="journal article" date="2011" name="PLoS Genet.">
        <title>Genomic analysis of the necrotrophic fungal pathogens Sclerotinia sclerotiorum and Botrytis cinerea.</title>
        <authorList>
            <person name="Amselem J."/>
            <person name="Cuomo C.A."/>
            <person name="van Kan J.A."/>
            <person name="Viaud M."/>
            <person name="Benito E.P."/>
            <person name="Couloux A."/>
            <person name="Coutinho P.M."/>
            <person name="de Vries R.P."/>
            <person name="Dyer P.S."/>
            <person name="Fillinger S."/>
            <person name="Fournier E."/>
            <person name="Gout L."/>
            <person name="Hahn M."/>
            <person name="Kohn L."/>
            <person name="Lapalu N."/>
            <person name="Plummer K.M."/>
            <person name="Pradier J.M."/>
            <person name="Quevillon E."/>
            <person name="Sharon A."/>
            <person name="Simon A."/>
            <person name="ten Have A."/>
            <person name="Tudzynski B."/>
            <person name="Tudzynski P."/>
            <person name="Wincker P."/>
            <person name="Andrew M."/>
            <person name="Anthouard V."/>
            <person name="Beever R.E."/>
            <person name="Beffa R."/>
            <person name="Benoit I."/>
            <person name="Bouzid O."/>
            <person name="Brault B."/>
            <person name="Chen Z."/>
            <person name="Choquer M."/>
            <person name="Collemare J."/>
            <person name="Cotton P."/>
            <person name="Danchin E.G."/>
            <person name="Da Silva C."/>
            <person name="Gautier A."/>
            <person name="Giraud C."/>
            <person name="Giraud T."/>
            <person name="Gonzalez C."/>
            <person name="Grossetete S."/>
            <person name="Guldener U."/>
            <person name="Henrissat B."/>
            <person name="Howlett B.J."/>
            <person name="Kodira C."/>
            <person name="Kretschmer M."/>
            <person name="Lappartient A."/>
            <person name="Leroch M."/>
            <person name="Levis C."/>
            <person name="Mauceli E."/>
            <person name="Neuveglise C."/>
            <person name="Oeser B."/>
            <person name="Pearson M."/>
            <person name="Poulain J."/>
            <person name="Poussereau N."/>
            <person name="Quesneville H."/>
            <person name="Rascle C."/>
            <person name="Schumacher J."/>
            <person name="Segurens B."/>
            <person name="Sexton A."/>
            <person name="Silva E."/>
            <person name="Sirven C."/>
            <person name="Soanes D.M."/>
            <person name="Talbot N.J."/>
            <person name="Templeton M."/>
            <person name="Yandava C."/>
            <person name="Yarden O."/>
            <person name="Zeng Q."/>
            <person name="Rollins J.A."/>
            <person name="Lebrun M.H."/>
            <person name="Dickman M."/>
        </authorList>
    </citation>
    <scope>NUCLEOTIDE SEQUENCE [LARGE SCALE GENOMIC DNA]</scope>
    <source>
        <strain evidence="2">T4</strain>
    </source>
</reference>
<sequence>MQYEASIERISRKCLLRFDRIDRLHECVRKLNLSLSLL</sequence>
<name>G2XYB5_BOTF4</name>
<dbReference type="InParanoid" id="G2XYB5"/>
<evidence type="ECO:0000313" key="2">
    <source>
        <dbReference type="Proteomes" id="UP000008177"/>
    </source>
</evidence>
<organism evidence="1 2">
    <name type="scientific">Botryotinia fuckeliana (strain T4)</name>
    <name type="common">Noble rot fungus</name>
    <name type="synonym">Botrytis cinerea</name>
    <dbReference type="NCBI Taxonomy" id="999810"/>
    <lineage>
        <taxon>Eukaryota</taxon>
        <taxon>Fungi</taxon>
        <taxon>Dikarya</taxon>
        <taxon>Ascomycota</taxon>
        <taxon>Pezizomycotina</taxon>
        <taxon>Leotiomycetes</taxon>
        <taxon>Helotiales</taxon>
        <taxon>Sclerotiniaceae</taxon>
        <taxon>Botrytis</taxon>
    </lineage>
</organism>
<proteinExistence type="predicted"/>
<dbReference type="HOGENOM" id="CLU_3335458_0_0_1"/>
<protein>
    <submittedName>
        <fullName evidence="1">Uncharacterized protein</fullName>
    </submittedName>
</protein>
<accession>G2XYB5</accession>
<dbReference type="AlphaFoldDB" id="G2XYB5"/>
<evidence type="ECO:0000313" key="1">
    <source>
        <dbReference type="EMBL" id="CCD45452.1"/>
    </source>
</evidence>